<dbReference type="InterPro" id="IPR011009">
    <property type="entry name" value="Kinase-like_dom_sf"/>
</dbReference>
<dbReference type="Gene3D" id="1.10.510.10">
    <property type="entry name" value="Transferase(Phosphotransferase) domain 1"/>
    <property type="match status" value="1"/>
</dbReference>
<dbReference type="GO" id="GO:0044773">
    <property type="term" value="P:mitotic DNA damage checkpoint signaling"/>
    <property type="evidence" value="ECO:0007669"/>
    <property type="project" value="TreeGrafter"/>
</dbReference>
<evidence type="ECO:0000313" key="3">
    <source>
        <dbReference type="EMBL" id="CAE0362828.1"/>
    </source>
</evidence>
<dbReference type="Pfam" id="PF00069">
    <property type="entry name" value="Pkinase"/>
    <property type="match status" value="1"/>
</dbReference>
<evidence type="ECO:0000259" key="2">
    <source>
        <dbReference type="PROSITE" id="PS50011"/>
    </source>
</evidence>
<dbReference type="GO" id="GO:0004674">
    <property type="term" value="F:protein serine/threonine kinase activity"/>
    <property type="evidence" value="ECO:0007669"/>
    <property type="project" value="TreeGrafter"/>
</dbReference>
<name>A0A7S3JRR4_9STRA</name>
<reference evidence="3" key="1">
    <citation type="submission" date="2021-01" db="EMBL/GenBank/DDBJ databases">
        <authorList>
            <person name="Corre E."/>
            <person name="Pelletier E."/>
            <person name="Niang G."/>
            <person name="Scheremetjew M."/>
            <person name="Finn R."/>
            <person name="Kale V."/>
            <person name="Holt S."/>
            <person name="Cochrane G."/>
            <person name="Meng A."/>
            <person name="Brown T."/>
            <person name="Cohen L."/>
        </authorList>
    </citation>
    <scope>NUCLEOTIDE SEQUENCE</scope>
    <source>
        <strain evidence="3">CCMP1510</strain>
    </source>
</reference>
<dbReference type="EMBL" id="HBIJ01005067">
    <property type="protein sequence ID" value="CAE0362828.1"/>
    <property type="molecule type" value="Transcribed_RNA"/>
</dbReference>
<gene>
    <name evidence="3" type="ORF">ALAG00032_LOCUS3569</name>
</gene>
<feature type="domain" description="Protein kinase" evidence="2">
    <location>
        <begin position="106"/>
        <end position="302"/>
    </location>
</feature>
<accession>A0A7S3JRR4</accession>
<dbReference type="PANTHER" id="PTHR44167">
    <property type="entry name" value="OVARIAN-SPECIFIC SERINE/THREONINE-PROTEIN KINASE LOK-RELATED"/>
    <property type="match status" value="1"/>
</dbReference>
<keyword evidence="1" id="KW-0547">Nucleotide-binding</keyword>
<protein>
    <recommendedName>
        <fullName evidence="2">Protein kinase domain-containing protein</fullName>
    </recommendedName>
</protein>
<dbReference type="InterPro" id="IPR017441">
    <property type="entry name" value="Protein_kinase_ATP_BS"/>
</dbReference>
<dbReference type="PROSITE" id="PS50011">
    <property type="entry name" value="PROTEIN_KINASE_DOM"/>
    <property type="match status" value="1"/>
</dbReference>
<sequence length="302" mass="33588">MDEVAKMSIKELKAIIHRANLSTVGIFEKDELRQLALEAQARFASDTSDGMPCDNTTHFSSDFNQRSIPIVQQHGTVSQVKTNDCNSERKRLKPGHEINGAKKGRVVIKRWLGSGAFADVYQVETNKVVLKHEAMKVIILKSQNDKLISDAERIRRLRPHVIEAHLMLKLGRHANLVGVNAAFQINEDFYFFQDLVSGGQTLKSTMSLLTIDQAILVAYKIANGLAYMHDTCYFCFWDLNPSQVLVELLGADMNRAVGAVKLSGFGCSGRIGCTWAYASPQTRALLVQPAKKLMRPKTIPSA</sequence>
<dbReference type="GO" id="GO:0005524">
    <property type="term" value="F:ATP binding"/>
    <property type="evidence" value="ECO:0007669"/>
    <property type="project" value="UniProtKB-UniRule"/>
</dbReference>
<dbReference type="SMART" id="SM00220">
    <property type="entry name" value="S_TKc"/>
    <property type="match status" value="1"/>
</dbReference>
<dbReference type="InterPro" id="IPR000719">
    <property type="entry name" value="Prot_kinase_dom"/>
</dbReference>
<feature type="binding site" evidence="1">
    <location>
        <position position="141"/>
    </location>
    <ligand>
        <name>ATP</name>
        <dbReference type="ChEBI" id="CHEBI:30616"/>
    </ligand>
</feature>
<dbReference type="GO" id="GO:0005737">
    <property type="term" value="C:cytoplasm"/>
    <property type="evidence" value="ECO:0007669"/>
    <property type="project" value="TreeGrafter"/>
</dbReference>
<dbReference type="GO" id="GO:0005634">
    <property type="term" value="C:nucleus"/>
    <property type="evidence" value="ECO:0007669"/>
    <property type="project" value="TreeGrafter"/>
</dbReference>
<proteinExistence type="predicted"/>
<dbReference type="AlphaFoldDB" id="A0A7S3JRR4"/>
<dbReference type="PANTHER" id="PTHR44167:SF18">
    <property type="entry name" value="PROTEIN KINASE DOMAIN-CONTAINING PROTEIN"/>
    <property type="match status" value="1"/>
</dbReference>
<evidence type="ECO:0000256" key="1">
    <source>
        <dbReference type="PROSITE-ProRule" id="PRU10141"/>
    </source>
</evidence>
<dbReference type="PROSITE" id="PS00107">
    <property type="entry name" value="PROTEIN_KINASE_ATP"/>
    <property type="match status" value="1"/>
</dbReference>
<dbReference type="SUPFAM" id="SSF56112">
    <property type="entry name" value="Protein kinase-like (PK-like)"/>
    <property type="match status" value="1"/>
</dbReference>
<keyword evidence="1" id="KW-0067">ATP-binding</keyword>
<organism evidence="3">
    <name type="scientific">Aureoumbra lagunensis</name>
    <dbReference type="NCBI Taxonomy" id="44058"/>
    <lineage>
        <taxon>Eukaryota</taxon>
        <taxon>Sar</taxon>
        <taxon>Stramenopiles</taxon>
        <taxon>Ochrophyta</taxon>
        <taxon>Pelagophyceae</taxon>
        <taxon>Pelagomonadales</taxon>
        <taxon>Aureoumbra</taxon>
    </lineage>
</organism>